<dbReference type="RefSeq" id="WP_079957143.1">
    <property type="nucleotide sequence ID" value="NZ_CBDHOD010000002.1"/>
</dbReference>
<evidence type="ECO:0000313" key="1">
    <source>
        <dbReference type="EMBL" id="EBW5673789.1"/>
    </source>
</evidence>
<accession>A0A5J1SUX9</accession>
<dbReference type="EMBL" id="AALLJB010000044">
    <property type="protein sequence ID" value="EDA8246299.1"/>
    <property type="molecule type" value="Genomic_DNA"/>
</dbReference>
<organism evidence="3">
    <name type="scientific">Salmonella enterica subsp. enterica serovar London</name>
    <dbReference type="NCBI Taxonomy" id="149390"/>
    <lineage>
        <taxon>Bacteria</taxon>
        <taxon>Pseudomonadati</taxon>
        <taxon>Pseudomonadota</taxon>
        <taxon>Gammaproteobacteria</taxon>
        <taxon>Enterobacterales</taxon>
        <taxon>Enterobacteriaceae</taxon>
        <taxon>Salmonella</taxon>
    </lineage>
</organism>
<name>A0A5J1SUX9_SALET</name>
<evidence type="ECO:0000313" key="3">
    <source>
        <dbReference type="EMBL" id="EDA8246299.1"/>
    </source>
</evidence>
<dbReference type="AlphaFoldDB" id="A0A5J1SUX9"/>
<protein>
    <submittedName>
        <fullName evidence="3">Uncharacterized protein</fullName>
    </submittedName>
</protein>
<evidence type="ECO:0000313" key="2">
    <source>
        <dbReference type="EMBL" id="EBZ4208007.1"/>
    </source>
</evidence>
<reference evidence="3" key="1">
    <citation type="submission" date="2018-07" db="EMBL/GenBank/DDBJ databases">
        <authorList>
            <person name="Ashton P.M."/>
            <person name="Dallman T."/>
            <person name="Nair S."/>
            <person name="De Pinna E."/>
            <person name="Peters T."/>
            <person name="Grant K."/>
        </authorList>
    </citation>
    <scope>NUCLEOTIDE SEQUENCE</scope>
    <source>
        <strain evidence="3">186598</strain>
        <strain evidence="1">196404</strain>
        <strain evidence="2">623457</strain>
    </source>
</reference>
<proteinExistence type="predicted"/>
<gene>
    <name evidence="3" type="ORF">A4I94_17960</name>
    <name evidence="1" type="ORF">DPY77_21750</name>
    <name evidence="2" type="ORF">EBC19_21940</name>
</gene>
<sequence length="143" mass="16982">MRNFFLTMTPEQWEKLKASPQNFPIVDDYFPAQPEPGDMLLIRQQLRRTSYDTETIVDLGQCVIVQAEPARNTPNRYRLKVTFNMTPEQVKQRYGCRCTKLSSILCRYKEHEAEKERAKWERKRRILAHKAETAARYLRKGSE</sequence>
<comment type="caution">
    <text evidence="3">The sequence shown here is derived from an EMBL/GenBank/DDBJ whole genome shotgun (WGS) entry which is preliminary data.</text>
</comment>
<dbReference type="EMBL" id="AAHISR010000033">
    <property type="protein sequence ID" value="EBW5673789.1"/>
    <property type="molecule type" value="Genomic_DNA"/>
</dbReference>
<dbReference type="EMBL" id="AAHRBT010000032">
    <property type="protein sequence ID" value="EBZ4208007.1"/>
    <property type="molecule type" value="Genomic_DNA"/>
</dbReference>